<dbReference type="SUPFAM" id="SSF51735">
    <property type="entry name" value="NAD(P)-binding Rossmann-fold domains"/>
    <property type="match status" value="1"/>
</dbReference>
<organism evidence="4 5">
    <name type="scientific">Mycena rosella</name>
    <name type="common">Pink bonnet</name>
    <name type="synonym">Agaricus rosellus</name>
    <dbReference type="NCBI Taxonomy" id="1033263"/>
    <lineage>
        <taxon>Eukaryota</taxon>
        <taxon>Fungi</taxon>
        <taxon>Dikarya</taxon>
        <taxon>Basidiomycota</taxon>
        <taxon>Agaricomycotina</taxon>
        <taxon>Agaricomycetes</taxon>
        <taxon>Agaricomycetidae</taxon>
        <taxon>Agaricales</taxon>
        <taxon>Marasmiineae</taxon>
        <taxon>Mycenaceae</taxon>
        <taxon>Mycena</taxon>
    </lineage>
</organism>
<dbReference type="Proteomes" id="UP001221757">
    <property type="component" value="Unassembled WGS sequence"/>
</dbReference>
<dbReference type="Pfam" id="PF05368">
    <property type="entry name" value="NmrA"/>
    <property type="match status" value="1"/>
</dbReference>
<reference evidence="4" key="1">
    <citation type="submission" date="2023-03" db="EMBL/GenBank/DDBJ databases">
        <title>Massive genome expansion in bonnet fungi (Mycena s.s.) driven by repeated elements and novel gene families across ecological guilds.</title>
        <authorList>
            <consortium name="Lawrence Berkeley National Laboratory"/>
            <person name="Harder C.B."/>
            <person name="Miyauchi S."/>
            <person name="Viragh M."/>
            <person name="Kuo A."/>
            <person name="Thoen E."/>
            <person name="Andreopoulos B."/>
            <person name="Lu D."/>
            <person name="Skrede I."/>
            <person name="Drula E."/>
            <person name="Henrissat B."/>
            <person name="Morin E."/>
            <person name="Kohler A."/>
            <person name="Barry K."/>
            <person name="LaButti K."/>
            <person name="Morin E."/>
            <person name="Salamov A."/>
            <person name="Lipzen A."/>
            <person name="Mereny Z."/>
            <person name="Hegedus B."/>
            <person name="Baldrian P."/>
            <person name="Stursova M."/>
            <person name="Weitz H."/>
            <person name="Taylor A."/>
            <person name="Grigoriev I.V."/>
            <person name="Nagy L.G."/>
            <person name="Martin F."/>
            <person name="Kauserud H."/>
        </authorList>
    </citation>
    <scope>NUCLEOTIDE SEQUENCE</scope>
    <source>
        <strain evidence="4">CBHHK067</strain>
    </source>
</reference>
<dbReference type="InterPro" id="IPR008030">
    <property type="entry name" value="NmrA-like"/>
</dbReference>
<keyword evidence="5" id="KW-1185">Reference proteome</keyword>
<evidence type="ECO:0000313" key="4">
    <source>
        <dbReference type="EMBL" id="KAJ7662946.1"/>
    </source>
</evidence>
<keyword evidence="2" id="KW-0560">Oxidoreductase</keyword>
<dbReference type="Gene3D" id="3.40.50.720">
    <property type="entry name" value="NAD(P)-binding Rossmann-like Domain"/>
    <property type="match status" value="1"/>
</dbReference>
<dbReference type="PANTHER" id="PTHR47706:SF11">
    <property type="entry name" value="ISOFLAVONE REDUCTASE FAMILY PROTEIN (AFU_ORTHOLOGUE AFUA_1G12510)"/>
    <property type="match status" value="1"/>
</dbReference>
<gene>
    <name evidence="4" type="ORF">B0H17DRAFT_991578</name>
</gene>
<protein>
    <recommendedName>
        <fullName evidence="3">NmrA-like domain-containing protein</fullName>
    </recommendedName>
</protein>
<evidence type="ECO:0000256" key="1">
    <source>
        <dbReference type="ARBA" id="ARBA00022857"/>
    </source>
</evidence>
<evidence type="ECO:0000313" key="5">
    <source>
        <dbReference type="Proteomes" id="UP001221757"/>
    </source>
</evidence>
<dbReference type="PANTHER" id="PTHR47706">
    <property type="entry name" value="NMRA-LIKE FAMILY PROTEIN"/>
    <property type="match status" value="1"/>
</dbReference>
<dbReference type="InterPro" id="IPR036291">
    <property type="entry name" value="NAD(P)-bd_dom_sf"/>
</dbReference>
<accession>A0AAD7CUH7</accession>
<dbReference type="AlphaFoldDB" id="A0AAD7CUH7"/>
<dbReference type="GO" id="GO:0016491">
    <property type="term" value="F:oxidoreductase activity"/>
    <property type="evidence" value="ECO:0007669"/>
    <property type="project" value="UniProtKB-KW"/>
</dbReference>
<dbReference type="Gene3D" id="3.90.25.10">
    <property type="entry name" value="UDP-galactose 4-epimerase, domain 1"/>
    <property type="match status" value="1"/>
</dbReference>
<feature type="domain" description="NmrA-like" evidence="3">
    <location>
        <begin position="4"/>
        <end position="239"/>
    </location>
</feature>
<evidence type="ECO:0000256" key="2">
    <source>
        <dbReference type="ARBA" id="ARBA00023002"/>
    </source>
</evidence>
<keyword evidence="1" id="KW-0521">NADP</keyword>
<dbReference type="EMBL" id="JARKIE010000236">
    <property type="protein sequence ID" value="KAJ7662946.1"/>
    <property type="molecule type" value="Genomic_DNA"/>
</dbReference>
<sequence>MAPSVLIIGASGSLGRPLVAEFQKHKSRFARVAILSDPAKAHKFADMQKNGIEVVLGSFLDFKSYQGFDVVFALTGNAAMRLQPAMIDAAIAGGARHFYPSEFGTDISQDGVWQFRYFRDKVVTRDHLRACAKDTPGFRYTLMLVGSFSEWAYSEFSGVNTEKHTIEAYGYPDAEISVTALIDIVRYTVESTLLPFPEGQCREIRVRGDHMTWTQLIALLEEVQGVKYKVTFIDPKEAAKEQEAARKRGDEEAEIMWAGRTIGPSGKVTVPEPLDNDKFGFTPETLKQTMQRLFNGN</sequence>
<evidence type="ECO:0000259" key="3">
    <source>
        <dbReference type="Pfam" id="PF05368"/>
    </source>
</evidence>
<name>A0AAD7CUH7_MYCRO</name>
<dbReference type="InterPro" id="IPR051609">
    <property type="entry name" value="NmrA/Isoflavone_reductase-like"/>
</dbReference>
<comment type="caution">
    <text evidence="4">The sequence shown here is derived from an EMBL/GenBank/DDBJ whole genome shotgun (WGS) entry which is preliminary data.</text>
</comment>
<proteinExistence type="predicted"/>